<reference evidence="3" key="1">
    <citation type="journal article" date="2012" name="Nat. Biotechnol.">
        <title>Reference genome sequence of the model plant Setaria.</title>
        <authorList>
            <person name="Bennetzen J.L."/>
            <person name="Schmutz J."/>
            <person name="Wang H."/>
            <person name="Percifield R."/>
            <person name="Hawkins J."/>
            <person name="Pontaroli A.C."/>
            <person name="Estep M."/>
            <person name="Feng L."/>
            <person name="Vaughn J.N."/>
            <person name="Grimwood J."/>
            <person name="Jenkins J."/>
            <person name="Barry K."/>
            <person name="Lindquist E."/>
            <person name="Hellsten U."/>
            <person name="Deshpande S."/>
            <person name="Wang X."/>
            <person name="Wu X."/>
            <person name="Mitros T."/>
            <person name="Triplett J."/>
            <person name="Yang X."/>
            <person name="Ye C.Y."/>
            <person name="Mauro-Herrera M."/>
            <person name="Wang L."/>
            <person name="Li P."/>
            <person name="Sharma M."/>
            <person name="Sharma R."/>
            <person name="Ronald P.C."/>
            <person name="Panaud O."/>
            <person name="Kellogg E.A."/>
            <person name="Brutnell T.P."/>
            <person name="Doust A.N."/>
            <person name="Tuskan G.A."/>
            <person name="Rokhsar D."/>
            <person name="Devos K.M."/>
        </authorList>
    </citation>
    <scope>NUCLEOTIDE SEQUENCE [LARGE SCALE GENOMIC DNA]</scope>
    <source>
        <strain evidence="3">Yugu1</strain>
    </source>
</reference>
<evidence type="ECO:0000256" key="1">
    <source>
        <dbReference type="ARBA" id="ARBA00009995"/>
    </source>
</evidence>
<reference evidence="3" key="2">
    <citation type="submission" date="2015-07" db="EMBL/GenBank/DDBJ databases">
        <authorList>
            <person name="Noorani M."/>
        </authorList>
    </citation>
    <scope>NUCLEOTIDE SEQUENCE</scope>
    <source>
        <strain evidence="3">Yugu1</strain>
    </source>
</reference>
<comment type="similarity">
    <text evidence="1">Belongs to the UDP-glycosyltransferase family.</text>
</comment>
<dbReference type="SUPFAM" id="SSF53756">
    <property type="entry name" value="UDP-Glycosyltransferase/glycogen phosphorylase"/>
    <property type="match status" value="1"/>
</dbReference>
<dbReference type="PANTHER" id="PTHR11926:SF1400">
    <property type="entry name" value="DIMBOA UDP-GLUCOSYLTRANSFERASE BX8"/>
    <property type="match status" value="1"/>
</dbReference>
<sequence>MWLQTRNSHRQPRRLYEQNRAAAFTGRQGQTATHKSQPRRLLLGPADLAHPCLTLSKAMTPPSAPTMAAEINANHGGRHRHVLLFPLPYQGHINPMFRLAGVLHARGFAVTVFHTHFNAPDPARHPHYRFVPVPDGMSGPAPVATEDVVVHIVSIGGACEAAFRDRLAAVLEEYSRDAVACLVADAHLLPIFQAANCLGVPTLALRTGSAVSFACFTAYPMLCEKGYLPVQDSQLDTPVVELPPYRVRDLIHIGKDGHEVECEMMARAVAAVKASSALILNTFDALERRELEGLRQDLAVPVFDIGPLHKFYPASDSSLLCQDRSCLEWLDAWPPASVLYVSFGSLACMSPRDLEETAWGIAGSGVPFLWVVRPGLVGGCAENHLPERFEAATRGRGMVVGWAPQEEVLRHRAVGGFWTHNGWNSTTESICEGVPMLCRPYFGDQMGNARYVEHVWEVGFEVSGELERGSVEEAIRRLMTESDGAGMRKRAGELKKASAECTGKGGSSCLAIDKLVTHMMSL</sequence>
<dbReference type="GO" id="GO:0035251">
    <property type="term" value="F:UDP-glucosyltransferase activity"/>
    <property type="evidence" value="ECO:0007669"/>
    <property type="project" value="UniProtKB-ARBA"/>
</dbReference>
<dbReference type="FunFam" id="3.40.50.2000:FF:000232">
    <property type="entry name" value="UDP-glycosyltransferase 76C1"/>
    <property type="match status" value="1"/>
</dbReference>
<dbReference type="Gene3D" id="3.40.50.2000">
    <property type="entry name" value="Glycogen Phosphorylase B"/>
    <property type="match status" value="2"/>
</dbReference>
<gene>
    <name evidence="3" type="ORF">SETIT_9G029400v2</name>
</gene>
<keyword evidence="2" id="KW-0808">Transferase</keyword>
<organism evidence="3">
    <name type="scientific">Setaria italica</name>
    <name type="common">Foxtail millet</name>
    <name type="synonym">Panicum italicum</name>
    <dbReference type="NCBI Taxonomy" id="4555"/>
    <lineage>
        <taxon>Eukaryota</taxon>
        <taxon>Viridiplantae</taxon>
        <taxon>Streptophyta</taxon>
        <taxon>Embryophyta</taxon>
        <taxon>Tracheophyta</taxon>
        <taxon>Spermatophyta</taxon>
        <taxon>Magnoliopsida</taxon>
        <taxon>Liliopsida</taxon>
        <taxon>Poales</taxon>
        <taxon>Poaceae</taxon>
        <taxon>PACMAD clade</taxon>
        <taxon>Panicoideae</taxon>
        <taxon>Panicodae</taxon>
        <taxon>Paniceae</taxon>
        <taxon>Cenchrinae</taxon>
        <taxon>Setaria</taxon>
    </lineage>
</organism>
<evidence type="ECO:0000256" key="2">
    <source>
        <dbReference type="ARBA" id="ARBA00022679"/>
    </source>
</evidence>
<dbReference type="OrthoDB" id="5835829at2759"/>
<accession>A0A368SCI5</accession>
<dbReference type="EMBL" id="CM003536">
    <property type="protein sequence ID" value="RCV40156.1"/>
    <property type="molecule type" value="Genomic_DNA"/>
</dbReference>
<name>A0A368SCI5_SETIT</name>
<evidence type="ECO:0000313" key="3">
    <source>
        <dbReference type="EMBL" id="RCV40156.1"/>
    </source>
</evidence>
<proteinExistence type="inferred from homology"/>
<protein>
    <recommendedName>
        <fullName evidence="4">Glycosyltransferase</fullName>
    </recommendedName>
</protein>
<dbReference type="InterPro" id="IPR002213">
    <property type="entry name" value="UDP_glucos_trans"/>
</dbReference>
<dbReference type="CDD" id="cd03784">
    <property type="entry name" value="GT1_Gtf-like"/>
    <property type="match status" value="1"/>
</dbReference>
<evidence type="ECO:0008006" key="4">
    <source>
        <dbReference type="Google" id="ProtNLM"/>
    </source>
</evidence>
<dbReference type="PANTHER" id="PTHR11926">
    <property type="entry name" value="GLUCOSYL/GLUCURONOSYL TRANSFERASES"/>
    <property type="match status" value="1"/>
</dbReference>
<dbReference type="FunFam" id="3.40.50.2000:FF:000040">
    <property type="entry name" value="UDP-glycosyltransferase 76C1"/>
    <property type="match status" value="1"/>
</dbReference>
<dbReference type="Pfam" id="PF00201">
    <property type="entry name" value="UDPGT"/>
    <property type="match status" value="1"/>
</dbReference>
<dbReference type="AlphaFoldDB" id="A0A368SCI5"/>